<evidence type="ECO:0000256" key="1">
    <source>
        <dbReference type="ARBA" id="ARBA00022801"/>
    </source>
</evidence>
<dbReference type="SMART" id="SM00195">
    <property type="entry name" value="DSPc"/>
    <property type="match status" value="1"/>
</dbReference>
<dbReference type="EMBL" id="CAUYUE010000014">
    <property type="protein sequence ID" value="CAK0786161.1"/>
    <property type="molecule type" value="Genomic_DNA"/>
</dbReference>
<dbReference type="PANTHER" id="PTHR46642">
    <property type="entry name" value="DUAL SPECIFICITY PHOSPHATASE, SUBGROUP, CATALYTIC DOMAIN"/>
    <property type="match status" value="1"/>
</dbReference>
<dbReference type="InterPro" id="IPR045204">
    <property type="entry name" value="DSP_laforin-like"/>
</dbReference>
<dbReference type="GO" id="GO:2001070">
    <property type="term" value="F:starch binding"/>
    <property type="evidence" value="ECO:0007669"/>
    <property type="project" value="TreeGrafter"/>
</dbReference>
<dbReference type="GO" id="GO:0019203">
    <property type="term" value="F:carbohydrate phosphatase activity"/>
    <property type="evidence" value="ECO:0007669"/>
    <property type="project" value="InterPro"/>
</dbReference>
<evidence type="ECO:0000313" key="6">
    <source>
        <dbReference type="EMBL" id="CAK0786161.1"/>
    </source>
</evidence>
<dbReference type="InterPro" id="IPR029021">
    <property type="entry name" value="Prot-tyrosine_phosphatase-like"/>
</dbReference>
<keyword evidence="1" id="KW-0378">Hydrolase</keyword>
<gene>
    <name evidence="6" type="ORF">CVIRNUC_009374</name>
</gene>
<keyword evidence="3" id="KW-0119">Carbohydrate metabolism</keyword>
<evidence type="ECO:0000256" key="2">
    <source>
        <dbReference type="ARBA" id="ARBA00022912"/>
    </source>
</evidence>
<dbReference type="CDD" id="cd14526">
    <property type="entry name" value="DSP_laforin-like"/>
    <property type="match status" value="1"/>
</dbReference>
<feature type="domain" description="Tyrosine specific protein phosphatases" evidence="5">
    <location>
        <begin position="171"/>
        <end position="229"/>
    </location>
</feature>
<dbReference type="AlphaFoldDB" id="A0AAV1IH77"/>
<sequence>MIPLRSESCSMAALQWRRGIRCLSCGPSMSWQPKGAQPGHFATGKTSDRRVQPMKAALTAEAAEKAQRYNKSMSSQMGWENSNPYEYHPERGLYYHEVTGNLICGSQPQSREDIERLHSQESVTNIVNLQEDKDFGYWGVDFHSYASRARELGMFLDRRPIVDFDGESLRRSLPAIVRTLEGALSAGGRVYIHCTAGLGRAPAACIAWMYWFGNRQLDEAYSELTQIRPCGPRRDAIRAATYDLLDGRGWHEFHSLPQDAWAFLSEADRQRLQERLLKQS</sequence>
<dbReference type="InterPro" id="IPR052832">
    <property type="entry name" value="Starch-Glucan_Phosphatase"/>
</dbReference>
<dbReference type="GO" id="GO:0004721">
    <property type="term" value="F:phosphoprotein phosphatase activity"/>
    <property type="evidence" value="ECO:0007669"/>
    <property type="project" value="UniProtKB-KW"/>
</dbReference>
<dbReference type="Gene3D" id="3.90.190.10">
    <property type="entry name" value="Protein tyrosine phosphatase superfamily"/>
    <property type="match status" value="1"/>
</dbReference>
<dbReference type="Proteomes" id="UP001314263">
    <property type="component" value="Unassembled WGS sequence"/>
</dbReference>
<evidence type="ECO:0000259" key="4">
    <source>
        <dbReference type="PROSITE" id="PS50054"/>
    </source>
</evidence>
<keyword evidence="7" id="KW-1185">Reference proteome</keyword>
<feature type="domain" description="Tyrosine-protein phosphatase" evidence="4">
    <location>
        <begin position="94"/>
        <end position="250"/>
    </location>
</feature>
<dbReference type="GO" id="GO:0009507">
    <property type="term" value="C:chloroplast"/>
    <property type="evidence" value="ECO:0007669"/>
    <property type="project" value="TreeGrafter"/>
</dbReference>
<dbReference type="PROSITE" id="PS50054">
    <property type="entry name" value="TYR_PHOSPHATASE_DUAL"/>
    <property type="match status" value="1"/>
</dbReference>
<dbReference type="InterPro" id="IPR000387">
    <property type="entry name" value="Tyr_Pase_dom"/>
</dbReference>
<reference evidence="6 7" key="1">
    <citation type="submission" date="2023-10" db="EMBL/GenBank/DDBJ databases">
        <authorList>
            <person name="Maclean D."/>
            <person name="Macfadyen A."/>
        </authorList>
    </citation>
    <scope>NUCLEOTIDE SEQUENCE [LARGE SCALE GENOMIC DNA]</scope>
</reference>
<name>A0AAV1IH77_9CHLO</name>
<dbReference type="Pfam" id="PF00782">
    <property type="entry name" value="DSPc"/>
    <property type="match status" value="1"/>
</dbReference>
<dbReference type="SUPFAM" id="SSF52799">
    <property type="entry name" value="(Phosphotyrosine protein) phosphatases II"/>
    <property type="match status" value="1"/>
</dbReference>
<organism evidence="6 7">
    <name type="scientific">Coccomyxa viridis</name>
    <dbReference type="NCBI Taxonomy" id="1274662"/>
    <lineage>
        <taxon>Eukaryota</taxon>
        <taxon>Viridiplantae</taxon>
        <taxon>Chlorophyta</taxon>
        <taxon>core chlorophytes</taxon>
        <taxon>Trebouxiophyceae</taxon>
        <taxon>Trebouxiophyceae incertae sedis</taxon>
        <taxon>Coccomyxaceae</taxon>
        <taxon>Coccomyxa</taxon>
    </lineage>
</organism>
<comment type="caution">
    <text evidence="6">The sequence shown here is derived from an EMBL/GenBank/DDBJ whole genome shotgun (WGS) entry which is preliminary data.</text>
</comment>
<dbReference type="GO" id="GO:0005983">
    <property type="term" value="P:starch catabolic process"/>
    <property type="evidence" value="ECO:0007669"/>
    <property type="project" value="TreeGrafter"/>
</dbReference>
<evidence type="ECO:0000256" key="3">
    <source>
        <dbReference type="ARBA" id="ARBA00023277"/>
    </source>
</evidence>
<accession>A0AAV1IH77</accession>
<dbReference type="PANTHER" id="PTHR46642:SF2">
    <property type="entry name" value="PHOSPHOGLUCAN PHOSPHATASE LSF2, CHLOROPLASTIC"/>
    <property type="match status" value="1"/>
</dbReference>
<dbReference type="InterPro" id="IPR020422">
    <property type="entry name" value="TYR_PHOSPHATASE_DUAL_dom"/>
</dbReference>
<protein>
    <recommendedName>
        <fullName evidence="8">Tyrosine specific protein phosphatases domain-containing protein</fullName>
    </recommendedName>
</protein>
<evidence type="ECO:0008006" key="8">
    <source>
        <dbReference type="Google" id="ProtNLM"/>
    </source>
</evidence>
<proteinExistence type="predicted"/>
<keyword evidence="2" id="KW-0904">Protein phosphatase</keyword>
<evidence type="ECO:0000313" key="7">
    <source>
        <dbReference type="Proteomes" id="UP001314263"/>
    </source>
</evidence>
<evidence type="ECO:0000259" key="5">
    <source>
        <dbReference type="PROSITE" id="PS50056"/>
    </source>
</evidence>
<dbReference type="InterPro" id="IPR000340">
    <property type="entry name" value="Dual-sp_phosphatase_cat-dom"/>
</dbReference>
<dbReference type="PROSITE" id="PS50056">
    <property type="entry name" value="TYR_PHOSPHATASE_2"/>
    <property type="match status" value="1"/>
</dbReference>